<sequence length="218" mass="24546">MGPIPFVVFLRNMRWSRGNSVNQLVRDQITNILGVRVAVNSEKYLGLSMMIESWNCHFLSMGGKEVFVKAVLQAIPIYVMQCFELPKALCHALKGIMNKSWWANGKAGKGIHWCSWKDLCYPKMFGGMGFRDLSLFNRALLAKQAWRLLSQPDCLLAKVLKARYFPFSNFLSAKVGSYPSFTWRSICGARELIADGLLWSIGNGRAVLALDSLLSSWA</sequence>
<accession>A0A5B6WVB7</accession>
<dbReference type="PANTHER" id="PTHR33116:SF86">
    <property type="entry name" value="REVERSE TRANSCRIPTASE DOMAIN-CONTAINING PROTEIN"/>
    <property type="match status" value="1"/>
</dbReference>
<dbReference type="GO" id="GO:0003964">
    <property type="term" value="F:RNA-directed DNA polymerase activity"/>
    <property type="evidence" value="ECO:0007669"/>
    <property type="project" value="UniProtKB-KW"/>
</dbReference>
<keyword evidence="2" id="KW-1185">Reference proteome</keyword>
<keyword evidence="1" id="KW-0695">RNA-directed DNA polymerase</keyword>
<gene>
    <name evidence="1" type="ORF">EPI10_007067</name>
</gene>
<dbReference type="Proteomes" id="UP000325315">
    <property type="component" value="Unassembled WGS sequence"/>
</dbReference>
<dbReference type="OrthoDB" id="998444at2759"/>
<comment type="caution">
    <text evidence="1">The sequence shown here is derived from an EMBL/GenBank/DDBJ whole genome shotgun (WGS) entry which is preliminary data.</text>
</comment>
<organism evidence="1 2">
    <name type="scientific">Gossypium australe</name>
    <dbReference type="NCBI Taxonomy" id="47621"/>
    <lineage>
        <taxon>Eukaryota</taxon>
        <taxon>Viridiplantae</taxon>
        <taxon>Streptophyta</taxon>
        <taxon>Embryophyta</taxon>
        <taxon>Tracheophyta</taxon>
        <taxon>Spermatophyta</taxon>
        <taxon>Magnoliopsida</taxon>
        <taxon>eudicotyledons</taxon>
        <taxon>Gunneridae</taxon>
        <taxon>Pentapetalae</taxon>
        <taxon>rosids</taxon>
        <taxon>malvids</taxon>
        <taxon>Malvales</taxon>
        <taxon>Malvaceae</taxon>
        <taxon>Malvoideae</taxon>
        <taxon>Gossypium</taxon>
    </lineage>
</organism>
<dbReference type="AlphaFoldDB" id="A0A5B6WVB7"/>
<name>A0A5B6WVB7_9ROSI</name>
<proteinExistence type="predicted"/>
<dbReference type="EMBL" id="SMMG02000002">
    <property type="protein sequence ID" value="KAA3485024.1"/>
    <property type="molecule type" value="Genomic_DNA"/>
</dbReference>
<dbReference type="PANTHER" id="PTHR33116">
    <property type="entry name" value="REVERSE TRANSCRIPTASE ZINC-BINDING DOMAIN-CONTAINING PROTEIN-RELATED-RELATED"/>
    <property type="match status" value="1"/>
</dbReference>
<keyword evidence="1" id="KW-0548">Nucleotidyltransferase</keyword>
<evidence type="ECO:0000313" key="1">
    <source>
        <dbReference type="EMBL" id="KAA3485024.1"/>
    </source>
</evidence>
<protein>
    <submittedName>
        <fullName evidence="1">Reverse transcriptase-like protein</fullName>
    </submittedName>
</protein>
<keyword evidence="1" id="KW-0808">Transferase</keyword>
<evidence type="ECO:0000313" key="2">
    <source>
        <dbReference type="Proteomes" id="UP000325315"/>
    </source>
</evidence>
<reference evidence="2" key="1">
    <citation type="journal article" date="2019" name="Plant Biotechnol. J.">
        <title>Genome sequencing of the Australian wild diploid species Gossypium australe highlights disease resistance and delayed gland morphogenesis.</title>
        <authorList>
            <person name="Cai Y."/>
            <person name="Cai X."/>
            <person name="Wang Q."/>
            <person name="Wang P."/>
            <person name="Zhang Y."/>
            <person name="Cai C."/>
            <person name="Xu Y."/>
            <person name="Wang K."/>
            <person name="Zhou Z."/>
            <person name="Wang C."/>
            <person name="Geng S."/>
            <person name="Li B."/>
            <person name="Dong Q."/>
            <person name="Hou Y."/>
            <person name="Wang H."/>
            <person name="Ai P."/>
            <person name="Liu Z."/>
            <person name="Yi F."/>
            <person name="Sun M."/>
            <person name="An G."/>
            <person name="Cheng J."/>
            <person name="Zhang Y."/>
            <person name="Shi Q."/>
            <person name="Xie Y."/>
            <person name="Shi X."/>
            <person name="Chang Y."/>
            <person name="Huang F."/>
            <person name="Chen Y."/>
            <person name="Hong S."/>
            <person name="Mi L."/>
            <person name="Sun Q."/>
            <person name="Zhang L."/>
            <person name="Zhou B."/>
            <person name="Peng R."/>
            <person name="Zhang X."/>
            <person name="Liu F."/>
        </authorList>
    </citation>
    <scope>NUCLEOTIDE SEQUENCE [LARGE SCALE GENOMIC DNA]</scope>
    <source>
        <strain evidence="2">cv. PA1801</strain>
    </source>
</reference>